<name>C7RJU4_ACCRE</name>
<dbReference type="AlphaFoldDB" id="C7RJU4"/>
<dbReference type="HOGENOM" id="CLU_1745661_0_0_4"/>
<dbReference type="STRING" id="522306.CAP2UW1_3527"/>
<reference evidence="1" key="2">
    <citation type="submission" date="2009-09" db="EMBL/GenBank/DDBJ databases">
        <title>Complete sequence of chromosome of Candidatus Accumulibacter phosphatis clade IIA str. UW-1.</title>
        <authorList>
            <consortium name="US DOE Joint Genome Institute"/>
            <person name="Martin H.G."/>
            <person name="Ivanova N."/>
            <person name="Kunin V."/>
            <person name="Warnecke F."/>
            <person name="Barry K."/>
            <person name="He S."/>
            <person name="Salamov A."/>
            <person name="Szeto E."/>
            <person name="Dalin E."/>
            <person name="Pangilinan J.L."/>
            <person name="Lapidus A."/>
            <person name="Lowry S."/>
            <person name="Kyrpides N.C."/>
            <person name="McMahon K.D."/>
            <person name="Hugenholtz P."/>
        </authorList>
    </citation>
    <scope>NUCLEOTIDE SEQUENCE [LARGE SCALE GENOMIC DNA]</scope>
    <source>
        <strain evidence="1">UW-1</strain>
    </source>
</reference>
<proteinExistence type="predicted"/>
<evidence type="ECO:0000313" key="1">
    <source>
        <dbReference type="EMBL" id="ACV36785.1"/>
    </source>
</evidence>
<reference evidence="1" key="1">
    <citation type="submission" date="2009-08" db="EMBL/GenBank/DDBJ databases">
        <authorList>
            <consortium name="US DOE Joint Genome Institute"/>
            <person name="Lucas S."/>
            <person name="Copeland A."/>
            <person name="Lapidus A."/>
            <person name="Glavina del Rio T."/>
            <person name="Dalin E."/>
            <person name="Tice H."/>
            <person name="Bruce D."/>
            <person name="Barry K."/>
            <person name="Pitluck S."/>
            <person name="Lowry S."/>
            <person name="Larimer F."/>
            <person name="Land M."/>
            <person name="Hauser L."/>
            <person name="Kyrpides N."/>
            <person name="Ivanova N."/>
            <person name="McMahon K.D."/>
            <person name="Hugenholtz P."/>
        </authorList>
    </citation>
    <scope>NUCLEOTIDE SEQUENCE</scope>
    <source>
        <strain evidence="1">UW-1</strain>
    </source>
</reference>
<accession>C7RJU4</accession>
<sequence length="149" mass="16516" precursor="true">MPLRAVSVSILLIFCVACGDASGFRQPTLEQRLVSGRVIQVISCRLVWGIEHGERYAKQDSFALEYVTSLSPSARDELDREVLDVFELIRPVSEQWGFSTASVAAFPSPERSGKYDVFTFSRSTDGRWSVSRTAANVFNTESGHKPGHS</sequence>
<gene>
    <name evidence="1" type="ordered locus">CAP2UW1_3527</name>
</gene>
<dbReference type="OrthoDB" id="9716175at2"/>
<dbReference type="KEGG" id="app:CAP2UW1_3527"/>
<dbReference type="EMBL" id="CP001715">
    <property type="protein sequence ID" value="ACV36785.1"/>
    <property type="molecule type" value="Genomic_DNA"/>
</dbReference>
<protein>
    <submittedName>
        <fullName evidence="1">Uncharacterized protein</fullName>
    </submittedName>
</protein>
<organism evidence="1">
    <name type="scientific">Accumulibacter regalis</name>
    <dbReference type="NCBI Taxonomy" id="522306"/>
    <lineage>
        <taxon>Bacteria</taxon>
        <taxon>Pseudomonadati</taxon>
        <taxon>Pseudomonadota</taxon>
        <taxon>Betaproteobacteria</taxon>
        <taxon>Candidatus Accumulibacter</taxon>
    </lineage>
</organism>